<dbReference type="GO" id="GO:0006606">
    <property type="term" value="P:protein import into nucleus"/>
    <property type="evidence" value="ECO:0007669"/>
    <property type="project" value="TreeGrafter"/>
</dbReference>
<dbReference type="PANTHER" id="PTHR28206:SF1">
    <property type="entry name" value="NUCLEOPORIN POM152"/>
    <property type="match status" value="1"/>
</dbReference>
<dbReference type="RefSeq" id="WP_095919863.1">
    <property type="nucleotide sequence ID" value="NZ_CP022389.1"/>
</dbReference>
<feature type="signal peptide" evidence="1">
    <location>
        <begin position="1"/>
        <end position="25"/>
    </location>
</feature>
<dbReference type="InterPro" id="IPR037701">
    <property type="entry name" value="Pom152"/>
</dbReference>
<evidence type="ECO:0000313" key="2">
    <source>
        <dbReference type="EMBL" id="ATA94515.1"/>
    </source>
</evidence>
<dbReference type="PANTHER" id="PTHR28206">
    <property type="entry name" value="NUCLEOPORIN POM152"/>
    <property type="match status" value="1"/>
</dbReference>
<dbReference type="Proteomes" id="UP000243753">
    <property type="component" value="Chromosome"/>
</dbReference>
<reference evidence="3" key="1">
    <citation type="submission" date="2017-06" db="EMBL/GenBank/DDBJ databases">
        <title>Capnocytophaga spp. assemblies.</title>
        <authorList>
            <person name="Gulvik C.A."/>
        </authorList>
    </citation>
    <scope>NUCLEOTIDE SEQUENCE [LARGE SCALE GENOMIC DNA]</scope>
    <source>
        <strain evidence="3">H3936</strain>
    </source>
</reference>
<dbReference type="GO" id="GO:0017056">
    <property type="term" value="F:structural constituent of nuclear pore"/>
    <property type="evidence" value="ECO:0007669"/>
    <property type="project" value="InterPro"/>
</dbReference>
<evidence type="ECO:0000256" key="1">
    <source>
        <dbReference type="SAM" id="SignalP"/>
    </source>
</evidence>
<dbReference type="EMBL" id="CP022389">
    <property type="protein sequence ID" value="ATA94515.1"/>
    <property type="molecule type" value="Genomic_DNA"/>
</dbReference>
<name>A0AAC9Z503_9FLAO</name>
<feature type="chain" id="PRO_5042147691" evidence="1">
    <location>
        <begin position="26"/>
        <end position="716"/>
    </location>
</feature>
<dbReference type="GO" id="GO:0006999">
    <property type="term" value="P:nuclear pore organization"/>
    <property type="evidence" value="ECO:0007669"/>
    <property type="project" value="TreeGrafter"/>
</dbReference>
<evidence type="ECO:0000313" key="3">
    <source>
        <dbReference type="Proteomes" id="UP000243753"/>
    </source>
</evidence>
<accession>A0AAC9Z503</accession>
<gene>
    <name evidence="2" type="ORF">CGC54_09295</name>
</gene>
<sequence length="716" mass="80080">MHHFKRVLFCVFFLSSVFGVGFSYAQCGGGTPVGEVTPIWGTQNGDGVPIPDMTLGQFALVNVVKGIQYEINAFHIQIYYHNGTQHPANRNPVFVRTRFTAEISGQVCVYYSGGGSGLHIKIIGGQNTIDIPRDIPPPNENNKWRGHFYKGANESDTPPLPSKYLGYFDLPESFNTVTNSTLFQIYSQGSTVPRLLANSDYFRIRFLMRSTRKGLYYVNLGADDGTRLEIDTLVYDNWDNKSDPKWEPVNNQIIKLSGNSLLSYEFYNGNGKLQYLFEISDANKIIENTIVGEQTICQGDQASPITGDDFKRRAQHNFNPTFQFQWHYATNPNGIGRTAIAGATQKDFTPDTKTTPFNQAGTYYLFREASVRFKNIGVDEETETILSNAVKVTVLPQPIVSIAPPEKLFCQGENAQIRIKINNGGTPPFTFSYEVNNVPLPPIQSSDNIFYIPVNTSKAGRFNYKYVSVTDGNGCRVTLGDSDDITINPLPTATFLEQNTTLCLNTSKAQIPWVTFTGERPFMVKVKATKPGGTSEEKEFPLKNNENRLVIEHTPNDKGEFTYEILWVRDANGCTTYFTDKKKVVNVVAPSIAPFQDVAWCLPEIVSAVYDNNGNTTITENGYQLSFGDTALDVVVNSVPCCPNPTLKWKVDDGAGAVLNGERQPSAYADGIFFENDTDMDKTYTITYWLECNGQKYNYVTRQIRITPRPQIHFSN</sequence>
<organism evidence="2 3">
    <name type="scientific">Capnocytophaga canimorsus</name>
    <dbReference type="NCBI Taxonomy" id="28188"/>
    <lineage>
        <taxon>Bacteria</taxon>
        <taxon>Pseudomonadati</taxon>
        <taxon>Bacteroidota</taxon>
        <taxon>Flavobacteriia</taxon>
        <taxon>Flavobacteriales</taxon>
        <taxon>Flavobacteriaceae</taxon>
        <taxon>Capnocytophaga</taxon>
    </lineage>
</organism>
<protein>
    <submittedName>
        <fullName evidence="2">Uncharacterized protein</fullName>
    </submittedName>
</protein>
<proteinExistence type="predicted"/>
<keyword evidence="1" id="KW-0732">Signal</keyword>
<dbReference type="AlphaFoldDB" id="A0AAC9Z503"/>